<comment type="caution">
    <text evidence="2">The sequence shown here is derived from an EMBL/GenBank/DDBJ whole genome shotgun (WGS) entry which is preliminary data.</text>
</comment>
<feature type="compositionally biased region" description="Basic and acidic residues" evidence="1">
    <location>
        <begin position="10"/>
        <end position="26"/>
    </location>
</feature>
<dbReference type="EMBL" id="JACEIK010006270">
    <property type="protein sequence ID" value="MCE2055399.1"/>
    <property type="molecule type" value="Genomic_DNA"/>
</dbReference>
<gene>
    <name evidence="2" type="ORF">HAX54_042524</name>
</gene>
<accession>A0ABS8W3J7</accession>
<protein>
    <submittedName>
        <fullName evidence="2">Uncharacterized protein</fullName>
    </submittedName>
</protein>
<organism evidence="2 3">
    <name type="scientific">Datura stramonium</name>
    <name type="common">Jimsonweed</name>
    <name type="synonym">Common thornapple</name>
    <dbReference type="NCBI Taxonomy" id="4076"/>
    <lineage>
        <taxon>Eukaryota</taxon>
        <taxon>Viridiplantae</taxon>
        <taxon>Streptophyta</taxon>
        <taxon>Embryophyta</taxon>
        <taxon>Tracheophyta</taxon>
        <taxon>Spermatophyta</taxon>
        <taxon>Magnoliopsida</taxon>
        <taxon>eudicotyledons</taxon>
        <taxon>Gunneridae</taxon>
        <taxon>Pentapetalae</taxon>
        <taxon>asterids</taxon>
        <taxon>lamiids</taxon>
        <taxon>Solanales</taxon>
        <taxon>Solanaceae</taxon>
        <taxon>Solanoideae</taxon>
        <taxon>Datureae</taxon>
        <taxon>Datura</taxon>
    </lineage>
</organism>
<proteinExistence type="predicted"/>
<reference evidence="2 3" key="1">
    <citation type="journal article" date="2021" name="BMC Genomics">
        <title>Datura genome reveals duplications of psychoactive alkaloid biosynthetic genes and high mutation rate following tissue culture.</title>
        <authorList>
            <person name="Rajewski A."/>
            <person name="Carter-House D."/>
            <person name="Stajich J."/>
            <person name="Litt A."/>
        </authorList>
    </citation>
    <scope>NUCLEOTIDE SEQUENCE [LARGE SCALE GENOMIC DNA]</scope>
    <source>
        <strain evidence="2">AR-01</strain>
    </source>
</reference>
<evidence type="ECO:0000313" key="2">
    <source>
        <dbReference type="EMBL" id="MCE2055399.1"/>
    </source>
</evidence>
<keyword evidence="3" id="KW-1185">Reference proteome</keyword>
<feature type="non-terminal residue" evidence="2">
    <location>
        <position position="1"/>
    </location>
</feature>
<sequence length="75" mass="8449">VDDGGQQKGRGQEWHGRVSGRKRPEAKPSVELRIAVPPLRIELRVATLLLCVELCIVDRVGRWVAYLSKLSHYDA</sequence>
<evidence type="ECO:0000313" key="3">
    <source>
        <dbReference type="Proteomes" id="UP000823775"/>
    </source>
</evidence>
<dbReference type="Proteomes" id="UP000823775">
    <property type="component" value="Unassembled WGS sequence"/>
</dbReference>
<feature type="region of interest" description="Disordered" evidence="1">
    <location>
        <begin position="1"/>
        <end position="26"/>
    </location>
</feature>
<evidence type="ECO:0000256" key="1">
    <source>
        <dbReference type="SAM" id="MobiDB-lite"/>
    </source>
</evidence>
<name>A0ABS8W3J7_DATST</name>